<dbReference type="GO" id="GO:0051879">
    <property type="term" value="F:Hsp90 protein binding"/>
    <property type="evidence" value="ECO:0007669"/>
    <property type="project" value="InterPro"/>
</dbReference>
<accession>A0AA88Y426</accession>
<dbReference type="AlphaFoldDB" id="A0AA88Y426"/>
<dbReference type="GO" id="GO:0005634">
    <property type="term" value="C:nucleus"/>
    <property type="evidence" value="ECO:0007669"/>
    <property type="project" value="TreeGrafter"/>
</dbReference>
<evidence type="ECO:0000256" key="4">
    <source>
        <dbReference type="SAM" id="MobiDB-lite"/>
    </source>
</evidence>
<dbReference type="SUPFAM" id="SSF48452">
    <property type="entry name" value="TPR-like"/>
    <property type="match status" value="1"/>
</dbReference>
<dbReference type="CDD" id="cd21380">
    <property type="entry name" value="CTWD_Cns1"/>
    <property type="match status" value="1"/>
</dbReference>
<evidence type="ECO:0000313" key="6">
    <source>
        <dbReference type="EMBL" id="KAK3092029.1"/>
    </source>
</evidence>
<evidence type="ECO:0000256" key="3">
    <source>
        <dbReference type="ARBA" id="ARBA00023602"/>
    </source>
</evidence>
<dbReference type="PANTHER" id="PTHR46035:SF1">
    <property type="entry name" value="TETRATRICOPEPTIDE REPEAT PROTEIN 4"/>
    <property type="match status" value="1"/>
</dbReference>
<keyword evidence="2" id="KW-0802">TPR repeat</keyword>
<protein>
    <recommendedName>
        <fullName evidence="5">Cns1/TTC4 wheel domain-containing protein</fullName>
    </recommendedName>
</protein>
<organism evidence="6 7">
    <name type="scientific">Pinctada imbricata</name>
    <name type="common">Atlantic pearl-oyster</name>
    <name type="synonym">Pinctada martensii</name>
    <dbReference type="NCBI Taxonomy" id="66713"/>
    <lineage>
        <taxon>Eukaryota</taxon>
        <taxon>Metazoa</taxon>
        <taxon>Spiralia</taxon>
        <taxon>Lophotrochozoa</taxon>
        <taxon>Mollusca</taxon>
        <taxon>Bivalvia</taxon>
        <taxon>Autobranchia</taxon>
        <taxon>Pteriomorphia</taxon>
        <taxon>Pterioida</taxon>
        <taxon>Pterioidea</taxon>
        <taxon>Pteriidae</taxon>
        <taxon>Pinctada</taxon>
    </lineage>
</organism>
<dbReference type="EMBL" id="VSWD01000010">
    <property type="protein sequence ID" value="KAK3092029.1"/>
    <property type="molecule type" value="Genomic_DNA"/>
</dbReference>
<feature type="region of interest" description="Disordered" evidence="4">
    <location>
        <begin position="143"/>
        <end position="174"/>
    </location>
</feature>
<dbReference type="GO" id="GO:0006457">
    <property type="term" value="P:protein folding"/>
    <property type="evidence" value="ECO:0007669"/>
    <property type="project" value="TreeGrafter"/>
</dbReference>
<comment type="caution">
    <text evidence="6">The sequence shown here is derived from an EMBL/GenBank/DDBJ whole genome shotgun (WGS) entry which is preliminary data.</text>
</comment>
<dbReference type="SMART" id="SM00028">
    <property type="entry name" value="TPR"/>
    <property type="match status" value="3"/>
</dbReference>
<keyword evidence="7" id="KW-1185">Reference proteome</keyword>
<evidence type="ECO:0000256" key="2">
    <source>
        <dbReference type="ARBA" id="ARBA00022803"/>
    </source>
</evidence>
<evidence type="ECO:0000313" key="7">
    <source>
        <dbReference type="Proteomes" id="UP001186944"/>
    </source>
</evidence>
<dbReference type="Proteomes" id="UP001186944">
    <property type="component" value="Unassembled WGS sequence"/>
</dbReference>
<name>A0AA88Y426_PINIB</name>
<dbReference type="GO" id="GO:0030544">
    <property type="term" value="F:Hsp70 protein binding"/>
    <property type="evidence" value="ECO:0007669"/>
    <property type="project" value="TreeGrafter"/>
</dbReference>
<dbReference type="PANTHER" id="PTHR46035">
    <property type="entry name" value="TETRATRICOPEPTIDE REPEAT PROTEIN 4"/>
    <property type="match status" value="1"/>
</dbReference>
<evidence type="ECO:0000259" key="5">
    <source>
        <dbReference type="Pfam" id="PF18972"/>
    </source>
</evidence>
<dbReference type="GO" id="GO:0005829">
    <property type="term" value="C:cytosol"/>
    <property type="evidence" value="ECO:0007669"/>
    <property type="project" value="TreeGrafter"/>
</dbReference>
<evidence type="ECO:0000256" key="1">
    <source>
        <dbReference type="ARBA" id="ARBA00022737"/>
    </source>
</evidence>
<dbReference type="Pfam" id="PF18972">
    <property type="entry name" value="Wheel"/>
    <property type="match status" value="1"/>
</dbReference>
<keyword evidence="1" id="KW-0677">Repeat</keyword>
<gene>
    <name evidence="6" type="ORF">FSP39_024540</name>
</gene>
<sequence length="304" mass="35462">MTEIDPSKPLNSEMEGLMRLKYETENPIGRAEAYKDDGNNEFKKKRYDIAIDNYTEAIKCKCPDKELNAILYSNRAAAQFHRGNYLSALRDCIMARKFKADHLKAILKGAQCCMEMKKYKDAGQWCDSGLIIEPKNEKFLEMKTKSDKLHRAQERDKRREEMKERKDNEEEKKLLQTIQSRGIRLAGMKQSQKDKKLDPLLLTNLEVHNPSGAKVHADTDGTLHWPVLLLYPEYTQSDYIEDFNEHQSDHINHMFGPAVEAPTWDEDRKYIPASIKVYFEDKEKETLYNLSQDSTLLKALQHER</sequence>
<dbReference type="InterPro" id="IPR019734">
    <property type="entry name" value="TPR_rpt"/>
</dbReference>
<comment type="similarity">
    <text evidence="3">Belongs to the TTC4 family.</text>
</comment>
<feature type="domain" description="Cns1/TTC4 wheel" evidence="5">
    <location>
        <begin position="218"/>
        <end position="303"/>
    </location>
</feature>
<proteinExistence type="inferred from homology"/>
<reference evidence="6" key="1">
    <citation type="submission" date="2019-08" db="EMBL/GenBank/DDBJ databases">
        <title>The improved chromosome-level genome for the pearl oyster Pinctada fucata martensii using PacBio sequencing and Hi-C.</title>
        <authorList>
            <person name="Zheng Z."/>
        </authorList>
    </citation>
    <scope>NUCLEOTIDE SEQUENCE</scope>
    <source>
        <strain evidence="6">ZZ-2019</strain>
        <tissue evidence="6">Adductor muscle</tissue>
    </source>
</reference>
<dbReference type="InterPro" id="IPR011990">
    <property type="entry name" value="TPR-like_helical_dom_sf"/>
</dbReference>
<dbReference type="InterPro" id="IPR044059">
    <property type="entry name" value="Csn1/TTC4_wheel"/>
</dbReference>
<dbReference type="Gene3D" id="1.25.40.10">
    <property type="entry name" value="Tetratricopeptide repeat domain"/>
    <property type="match status" value="1"/>
</dbReference>